<evidence type="ECO:0000256" key="1">
    <source>
        <dbReference type="PROSITE-ProRule" id="PRU00339"/>
    </source>
</evidence>
<comment type="caution">
    <text evidence="4">The sequence shown here is derived from an EMBL/GenBank/DDBJ whole genome shotgun (WGS) entry which is preliminary data.</text>
</comment>
<organism evidence="4 5">
    <name type="scientific">Duncaniella muris</name>
    <dbReference type="NCBI Taxonomy" id="2094150"/>
    <lineage>
        <taxon>Bacteria</taxon>
        <taxon>Pseudomonadati</taxon>
        <taxon>Bacteroidota</taxon>
        <taxon>Bacteroidia</taxon>
        <taxon>Bacteroidales</taxon>
        <taxon>Muribaculaceae</taxon>
        <taxon>Duncaniella</taxon>
    </lineage>
</organism>
<protein>
    <recommendedName>
        <fullName evidence="3">Ancillary SecYEG translocon subunit/Cell division coordinator CpoB TPR domain-containing protein</fullName>
    </recommendedName>
</protein>
<evidence type="ECO:0000256" key="2">
    <source>
        <dbReference type="SAM" id="Phobius"/>
    </source>
</evidence>
<dbReference type="EMBL" id="PUEC01000011">
    <property type="protein sequence ID" value="PWB02592.1"/>
    <property type="molecule type" value="Genomic_DNA"/>
</dbReference>
<keyword evidence="1" id="KW-0802">TPR repeat</keyword>
<proteinExistence type="predicted"/>
<dbReference type="SMART" id="SM00028">
    <property type="entry name" value="TPR"/>
    <property type="match status" value="2"/>
</dbReference>
<reference evidence="5" key="1">
    <citation type="submission" date="2018-02" db="EMBL/GenBank/DDBJ databases">
        <authorList>
            <person name="Clavel T."/>
            <person name="Strowig T."/>
        </authorList>
    </citation>
    <scope>NUCLEOTIDE SEQUENCE [LARGE SCALE GENOMIC DNA]</scope>
    <source>
        <strain evidence="5">DSM 103720</strain>
    </source>
</reference>
<dbReference type="InterPro" id="IPR018704">
    <property type="entry name" value="SecYEG/CpoB_TPR"/>
</dbReference>
<dbReference type="RefSeq" id="WP_107032057.1">
    <property type="nucleotide sequence ID" value="NZ_CAJSYL010000002.1"/>
</dbReference>
<keyword evidence="2" id="KW-1133">Transmembrane helix</keyword>
<feature type="domain" description="Ancillary SecYEG translocon subunit/Cell division coordinator CpoB TPR" evidence="3">
    <location>
        <begin position="65"/>
        <end position="169"/>
    </location>
</feature>
<dbReference type="Pfam" id="PF09976">
    <property type="entry name" value="TPR_21"/>
    <property type="match status" value="1"/>
</dbReference>
<keyword evidence="5" id="KW-1185">Reference proteome</keyword>
<keyword evidence="2" id="KW-0812">Transmembrane</keyword>
<dbReference type="AlphaFoldDB" id="A0A2V1INW2"/>
<dbReference type="Pfam" id="PF13174">
    <property type="entry name" value="TPR_6"/>
    <property type="match status" value="1"/>
</dbReference>
<evidence type="ECO:0000313" key="5">
    <source>
        <dbReference type="Proteomes" id="UP000244905"/>
    </source>
</evidence>
<dbReference type="PROSITE" id="PS50005">
    <property type="entry name" value="TPR"/>
    <property type="match status" value="1"/>
</dbReference>
<dbReference type="InterPro" id="IPR011990">
    <property type="entry name" value="TPR-like_helical_dom_sf"/>
</dbReference>
<evidence type="ECO:0000259" key="3">
    <source>
        <dbReference type="Pfam" id="PF09976"/>
    </source>
</evidence>
<name>A0A2V1INW2_9BACT</name>
<gene>
    <name evidence="4" type="ORF">C5O23_06055</name>
</gene>
<dbReference type="Proteomes" id="UP000244905">
    <property type="component" value="Unassembled WGS sequence"/>
</dbReference>
<accession>A0A2V1INW2</accession>
<keyword evidence="2" id="KW-0472">Membrane</keyword>
<dbReference type="GeneID" id="82525905"/>
<dbReference type="InterPro" id="IPR019734">
    <property type="entry name" value="TPR_rpt"/>
</dbReference>
<sequence length="228" mass="24950">MANNKPNNEQIHTSIDEVNDTLTGLGEKVQSNPKIIVWSCIAVAAVVAAVLIYVYAIRQPGQNAANNALGQADMELLMGNDSIALAKYQQVAADHGYSAGNLANLNAAILLYKQGKYEDALNHLKNYDATESIIGAAAKSLEGDCYVNLKQYPQAIECYKSAVKISDNNPHYTPAFLLKEATVLREQKDYKAEATVYEQIVKEYPNYGAEIGVDMQKYLERAKDAAAK</sequence>
<feature type="transmembrane region" description="Helical" evidence="2">
    <location>
        <begin position="35"/>
        <end position="56"/>
    </location>
</feature>
<dbReference type="SUPFAM" id="SSF48452">
    <property type="entry name" value="TPR-like"/>
    <property type="match status" value="1"/>
</dbReference>
<dbReference type="Gene3D" id="1.25.40.10">
    <property type="entry name" value="Tetratricopeptide repeat domain"/>
    <property type="match status" value="1"/>
</dbReference>
<evidence type="ECO:0000313" key="4">
    <source>
        <dbReference type="EMBL" id="PWB02592.1"/>
    </source>
</evidence>
<feature type="repeat" description="TPR" evidence="1">
    <location>
        <begin position="136"/>
        <end position="169"/>
    </location>
</feature>